<protein>
    <recommendedName>
        <fullName evidence="10">Fluoride-specific ion channel FluC</fullName>
    </recommendedName>
</protein>
<comment type="subcellular location">
    <subcellularLocation>
        <location evidence="1 10">Cell membrane</location>
        <topology evidence="1 10">Multi-pass membrane protein</topology>
    </subcellularLocation>
</comment>
<keyword evidence="10" id="KW-0406">Ion transport</keyword>
<dbReference type="Pfam" id="PF02537">
    <property type="entry name" value="CRCB"/>
    <property type="match status" value="1"/>
</dbReference>
<comment type="activity regulation">
    <text evidence="10">Na(+) is not transported, but it plays an essential structural role and its presence is essential for fluoride channel function.</text>
</comment>
<feature type="transmembrane region" description="Helical" evidence="10">
    <location>
        <begin position="64"/>
        <end position="84"/>
    </location>
</feature>
<dbReference type="GO" id="GO:0140114">
    <property type="term" value="P:cellular detoxification of fluoride"/>
    <property type="evidence" value="ECO:0007669"/>
    <property type="project" value="UniProtKB-UniRule"/>
</dbReference>
<keyword evidence="10" id="KW-0813">Transport</keyword>
<keyword evidence="5 10" id="KW-0472">Membrane</keyword>
<dbReference type="EMBL" id="SOPW01000017">
    <property type="protein sequence ID" value="TFB14273.1"/>
    <property type="molecule type" value="Genomic_DNA"/>
</dbReference>
<feature type="binding site" evidence="10">
    <location>
        <position position="74"/>
    </location>
    <ligand>
        <name>Na(+)</name>
        <dbReference type="ChEBI" id="CHEBI:29101"/>
        <note>structural</note>
    </ligand>
</feature>
<keyword evidence="12" id="KW-1185">Reference proteome</keyword>
<keyword evidence="10" id="KW-0915">Sodium</keyword>
<evidence type="ECO:0000256" key="7">
    <source>
        <dbReference type="ARBA" id="ARBA00035120"/>
    </source>
</evidence>
<evidence type="ECO:0000256" key="10">
    <source>
        <dbReference type="HAMAP-Rule" id="MF_00454"/>
    </source>
</evidence>
<dbReference type="AlphaFoldDB" id="A0A4Y8IHU4"/>
<comment type="catalytic activity">
    <reaction evidence="8">
        <text>fluoride(in) = fluoride(out)</text>
        <dbReference type="Rhea" id="RHEA:76159"/>
        <dbReference type="ChEBI" id="CHEBI:17051"/>
    </reaction>
    <physiologicalReaction direction="left-to-right" evidence="8">
        <dbReference type="Rhea" id="RHEA:76160"/>
    </physiologicalReaction>
</comment>
<comment type="function">
    <text evidence="9 10">Fluoride-specific ion channel. Important for reducing fluoride concentration in the cell, thus reducing its toxicity.</text>
</comment>
<feature type="transmembrane region" description="Helical" evidence="10">
    <location>
        <begin position="99"/>
        <end position="120"/>
    </location>
</feature>
<feature type="binding site" evidence="10">
    <location>
        <position position="77"/>
    </location>
    <ligand>
        <name>Na(+)</name>
        <dbReference type="ChEBI" id="CHEBI:29101"/>
        <note>structural</note>
    </ligand>
</feature>
<evidence type="ECO:0000256" key="8">
    <source>
        <dbReference type="ARBA" id="ARBA00035585"/>
    </source>
</evidence>
<evidence type="ECO:0000313" key="11">
    <source>
        <dbReference type="EMBL" id="TFB14273.1"/>
    </source>
</evidence>
<dbReference type="InterPro" id="IPR003691">
    <property type="entry name" value="FluC"/>
</dbReference>
<evidence type="ECO:0000256" key="5">
    <source>
        <dbReference type="ARBA" id="ARBA00023136"/>
    </source>
</evidence>
<evidence type="ECO:0000256" key="4">
    <source>
        <dbReference type="ARBA" id="ARBA00022989"/>
    </source>
</evidence>
<proteinExistence type="inferred from homology"/>
<evidence type="ECO:0000313" key="12">
    <source>
        <dbReference type="Proteomes" id="UP000297975"/>
    </source>
</evidence>
<evidence type="ECO:0000256" key="9">
    <source>
        <dbReference type="ARBA" id="ARBA00049940"/>
    </source>
</evidence>
<dbReference type="GO" id="GO:0005886">
    <property type="term" value="C:plasma membrane"/>
    <property type="evidence" value="ECO:0007669"/>
    <property type="project" value="UniProtKB-SubCell"/>
</dbReference>
<dbReference type="PANTHER" id="PTHR28259">
    <property type="entry name" value="FLUORIDE EXPORT PROTEIN 1-RELATED"/>
    <property type="match status" value="1"/>
</dbReference>
<organism evidence="11 12">
    <name type="scientific">Filobacillus milosensis</name>
    <dbReference type="NCBI Taxonomy" id="94137"/>
    <lineage>
        <taxon>Bacteria</taxon>
        <taxon>Bacillati</taxon>
        <taxon>Bacillota</taxon>
        <taxon>Bacilli</taxon>
        <taxon>Bacillales</taxon>
        <taxon>Bacillaceae</taxon>
        <taxon>Filobacillus</taxon>
    </lineage>
</organism>
<dbReference type="OrthoDB" id="9815830at2"/>
<keyword evidence="10" id="KW-0479">Metal-binding</keyword>
<evidence type="ECO:0000256" key="2">
    <source>
        <dbReference type="ARBA" id="ARBA00022475"/>
    </source>
</evidence>
<keyword evidence="2 10" id="KW-1003">Cell membrane</keyword>
<dbReference type="GO" id="GO:0046872">
    <property type="term" value="F:metal ion binding"/>
    <property type="evidence" value="ECO:0007669"/>
    <property type="project" value="UniProtKB-KW"/>
</dbReference>
<gene>
    <name evidence="10" type="primary">fluC</name>
    <name evidence="10" type="synonym">crcB</name>
    <name evidence="11" type="ORF">E3U55_13920</name>
</gene>
<evidence type="ECO:0000256" key="1">
    <source>
        <dbReference type="ARBA" id="ARBA00004651"/>
    </source>
</evidence>
<evidence type="ECO:0000256" key="6">
    <source>
        <dbReference type="ARBA" id="ARBA00023303"/>
    </source>
</evidence>
<feature type="transmembrane region" description="Helical" evidence="10">
    <location>
        <begin position="33"/>
        <end position="57"/>
    </location>
</feature>
<sequence length="130" mass="14232">MKYKFKEWAYIGTGGALGSLLRASITQLFTTTTFPIATLLVNLLGSLLLGGITAYLYGRSNQSLHLFFGIGFCGSFTTMSMFAADATILLEQGQTTMFLWYNLLSVICGILLAILGFILIKNILEKRGTQ</sequence>
<dbReference type="HAMAP" id="MF_00454">
    <property type="entry name" value="FluC"/>
    <property type="match status" value="1"/>
</dbReference>
<keyword evidence="6 10" id="KW-0407">Ion channel</keyword>
<keyword evidence="4 10" id="KW-1133">Transmembrane helix</keyword>
<comment type="caution">
    <text evidence="11">The sequence shown here is derived from an EMBL/GenBank/DDBJ whole genome shotgun (WGS) entry which is preliminary data.</text>
</comment>
<comment type="similarity">
    <text evidence="7 10">Belongs to the fluoride channel Fluc/FEX (TC 1.A.43) family.</text>
</comment>
<dbReference type="RefSeq" id="WP_134341084.1">
    <property type="nucleotide sequence ID" value="NZ_SOPW01000017.1"/>
</dbReference>
<dbReference type="PANTHER" id="PTHR28259:SF1">
    <property type="entry name" value="FLUORIDE EXPORT PROTEIN 1-RELATED"/>
    <property type="match status" value="1"/>
</dbReference>
<accession>A0A4Y8IHU4</accession>
<evidence type="ECO:0000256" key="3">
    <source>
        <dbReference type="ARBA" id="ARBA00022692"/>
    </source>
</evidence>
<reference evidence="11 12" key="1">
    <citation type="submission" date="2019-03" db="EMBL/GenBank/DDBJ databases">
        <authorList>
            <person name="He R.-H."/>
        </authorList>
    </citation>
    <scope>NUCLEOTIDE SEQUENCE [LARGE SCALE GENOMIC DNA]</scope>
    <source>
        <strain evidence="12">SH 714</strain>
    </source>
</reference>
<dbReference type="GO" id="GO:0062054">
    <property type="term" value="F:fluoride channel activity"/>
    <property type="evidence" value="ECO:0007669"/>
    <property type="project" value="UniProtKB-UniRule"/>
</dbReference>
<dbReference type="Proteomes" id="UP000297975">
    <property type="component" value="Unassembled WGS sequence"/>
</dbReference>
<keyword evidence="3 10" id="KW-0812">Transmembrane</keyword>
<name>A0A4Y8IHU4_9BACI</name>